<dbReference type="SUPFAM" id="SSF53474">
    <property type="entry name" value="alpha/beta-Hydrolases"/>
    <property type="match status" value="1"/>
</dbReference>
<comment type="catalytic activity">
    <reaction evidence="5">
        <text>S-formylglutathione + H2O = formate + glutathione + H(+)</text>
        <dbReference type="Rhea" id="RHEA:14961"/>
        <dbReference type="ChEBI" id="CHEBI:15377"/>
        <dbReference type="ChEBI" id="CHEBI:15378"/>
        <dbReference type="ChEBI" id="CHEBI:15740"/>
        <dbReference type="ChEBI" id="CHEBI:57688"/>
        <dbReference type="ChEBI" id="CHEBI:57925"/>
        <dbReference type="EC" id="3.1.2.12"/>
    </reaction>
</comment>
<dbReference type="GO" id="GO:0018738">
    <property type="term" value="F:S-formylglutathione hydrolase activity"/>
    <property type="evidence" value="ECO:0007669"/>
    <property type="project" value="UniProtKB-EC"/>
</dbReference>
<keyword evidence="4 6" id="KW-0378">Hydrolase</keyword>
<dbReference type="PANTHER" id="PTHR10061:SF0">
    <property type="entry name" value="S-FORMYLGLUTATHIONE HYDROLASE"/>
    <property type="match status" value="1"/>
</dbReference>
<dbReference type="InterPro" id="IPR014186">
    <property type="entry name" value="S-formylglutathione_hydrol"/>
</dbReference>
<evidence type="ECO:0000313" key="6">
    <source>
        <dbReference type="EMBL" id="BBM15362.1"/>
    </source>
</evidence>
<sequence>MELQKIETHRSFGGQQIKYRHLSETLHCEMTFSVYLPETTVENQEIPLIWWLAGLTSTDDNFSIKGGFQRYAAEQQIAFVMPDTSPRGMLLTVKIGISVKGLAFT</sequence>
<protein>
    <recommendedName>
        <fullName evidence="2">S-formylglutathione hydrolase</fullName>
        <ecNumber evidence="2">3.1.2.12</ecNumber>
    </recommendedName>
</protein>
<accession>A0AAI8RAN1</accession>
<name>A0AAI8RAN1_ENTMU</name>
<keyword evidence="3" id="KW-0719">Serine esterase</keyword>
<organism evidence="6 7">
    <name type="scientific">Enterococcus mundtii</name>
    <dbReference type="NCBI Taxonomy" id="53346"/>
    <lineage>
        <taxon>Bacteria</taxon>
        <taxon>Bacillati</taxon>
        <taxon>Bacillota</taxon>
        <taxon>Bacilli</taxon>
        <taxon>Lactobacillales</taxon>
        <taxon>Enterococcaceae</taxon>
        <taxon>Enterococcus</taxon>
    </lineage>
</organism>
<evidence type="ECO:0000256" key="1">
    <source>
        <dbReference type="ARBA" id="ARBA00005622"/>
    </source>
</evidence>
<dbReference type="Gene3D" id="3.40.50.1820">
    <property type="entry name" value="alpha/beta hydrolase"/>
    <property type="match status" value="1"/>
</dbReference>
<evidence type="ECO:0000256" key="5">
    <source>
        <dbReference type="ARBA" id="ARBA00047590"/>
    </source>
</evidence>
<dbReference type="GO" id="GO:0046294">
    <property type="term" value="P:formaldehyde catabolic process"/>
    <property type="evidence" value="ECO:0007669"/>
    <property type="project" value="InterPro"/>
</dbReference>
<evidence type="ECO:0000256" key="4">
    <source>
        <dbReference type="ARBA" id="ARBA00022801"/>
    </source>
</evidence>
<evidence type="ECO:0000256" key="3">
    <source>
        <dbReference type="ARBA" id="ARBA00022487"/>
    </source>
</evidence>
<evidence type="ECO:0000256" key="2">
    <source>
        <dbReference type="ARBA" id="ARBA00012479"/>
    </source>
</evidence>
<reference evidence="6 7" key="1">
    <citation type="submission" date="2019-07" db="EMBL/GenBank/DDBJ databases">
        <title>antibiotic susceptibility of plant-derived lactic acid bacteria.</title>
        <authorList>
            <person name="Sugiyama M."/>
            <person name="Noda M."/>
        </authorList>
    </citation>
    <scope>NUCLEOTIDE SEQUENCE [LARGE SCALE GENOMIC DNA]</scope>
    <source>
        <strain evidence="6 7">15-1A</strain>
    </source>
</reference>
<dbReference type="GO" id="GO:0005829">
    <property type="term" value="C:cytosol"/>
    <property type="evidence" value="ECO:0007669"/>
    <property type="project" value="TreeGrafter"/>
</dbReference>
<dbReference type="Pfam" id="PF00756">
    <property type="entry name" value="Esterase"/>
    <property type="match status" value="1"/>
</dbReference>
<dbReference type="Proteomes" id="UP000509460">
    <property type="component" value="Chromosome"/>
</dbReference>
<dbReference type="PANTHER" id="PTHR10061">
    <property type="entry name" value="S-FORMYLGLUTATHIONE HYDROLASE"/>
    <property type="match status" value="1"/>
</dbReference>
<dbReference type="EC" id="3.1.2.12" evidence="2"/>
<gene>
    <name evidence="6" type="ORF">EM151A_2175</name>
</gene>
<dbReference type="GO" id="GO:0052689">
    <property type="term" value="F:carboxylic ester hydrolase activity"/>
    <property type="evidence" value="ECO:0007669"/>
    <property type="project" value="UniProtKB-KW"/>
</dbReference>
<dbReference type="InterPro" id="IPR029058">
    <property type="entry name" value="AB_hydrolase_fold"/>
</dbReference>
<evidence type="ECO:0000313" key="7">
    <source>
        <dbReference type="Proteomes" id="UP000509460"/>
    </source>
</evidence>
<comment type="similarity">
    <text evidence="1">Belongs to the esterase D family.</text>
</comment>
<dbReference type="InterPro" id="IPR000801">
    <property type="entry name" value="Esterase-like"/>
</dbReference>
<dbReference type="AlphaFoldDB" id="A0AAI8RAN1"/>
<dbReference type="EMBL" id="AP019810">
    <property type="protein sequence ID" value="BBM15362.1"/>
    <property type="molecule type" value="Genomic_DNA"/>
</dbReference>
<proteinExistence type="inferred from homology"/>